<dbReference type="Pfam" id="PF12733">
    <property type="entry name" value="Cadherin-like"/>
    <property type="match status" value="5"/>
</dbReference>
<feature type="domain" description="MBG" evidence="2">
    <location>
        <begin position="862"/>
        <end position="935"/>
    </location>
</feature>
<evidence type="ECO:0000259" key="1">
    <source>
        <dbReference type="Pfam" id="PF12733"/>
    </source>
</evidence>
<evidence type="ECO:0000313" key="3">
    <source>
        <dbReference type="EMBL" id="MBS7233200.1"/>
    </source>
</evidence>
<feature type="domain" description="MBG" evidence="2">
    <location>
        <begin position="780"/>
        <end position="852"/>
    </location>
</feature>
<feature type="domain" description="Cadherin-like beta-sandwich-like" evidence="1">
    <location>
        <begin position="1431"/>
        <end position="1519"/>
    </location>
</feature>
<organism evidence="3 4">
    <name type="scientific">Flavobacterium psychroterrae</name>
    <dbReference type="NCBI Taxonomy" id="2133767"/>
    <lineage>
        <taxon>Bacteria</taxon>
        <taxon>Pseudomonadati</taxon>
        <taxon>Bacteroidota</taxon>
        <taxon>Flavobacteriia</taxon>
        <taxon>Flavobacteriales</taxon>
        <taxon>Flavobacteriaceae</taxon>
        <taxon>Flavobacterium</taxon>
    </lineage>
</organism>
<feature type="domain" description="Cadherin-like beta-sandwich-like" evidence="1">
    <location>
        <begin position="1029"/>
        <end position="1120"/>
    </location>
</feature>
<dbReference type="InterPro" id="IPR026341">
    <property type="entry name" value="T9SS_type_B"/>
</dbReference>
<feature type="domain" description="MBG" evidence="2">
    <location>
        <begin position="944"/>
        <end position="1019"/>
    </location>
</feature>
<evidence type="ECO:0000313" key="4">
    <source>
        <dbReference type="Proteomes" id="UP000722625"/>
    </source>
</evidence>
<keyword evidence="4" id="KW-1185">Reference proteome</keyword>
<feature type="domain" description="Cadherin-like beta-sandwich-like" evidence="1">
    <location>
        <begin position="1229"/>
        <end position="1319"/>
    </location>
</feature>
<protein>
    <submittedName>
        <fullName evidence="3">Cadherin-like beta sandwich domain-containing protein</fullName>
    </submittedName>
</protein>
<feature type="domain" description="Cadherin-like beta-sandwich-like" evidence="1">
    <location>
        <begin position="1329"/>
        <end position="1420"/>
    </location>
</feature>
<feature type="domain" description="Cadherin-like beta-sandwich-like" evidence="1">
    <location>
        <begin position="1129"/>
        <end position="1218"/>
    </location>
</feature>
<reference evidence="3 4" key="1">
    <citation type="journal article" date="2018" name="Int. J. Syst. Evol. Microbiol.">
        <title>Flavobacterium chryseum sp. nov. and Flavobacterium psychroterrae sp. nov., novel environmental bacteria isolated from Antarctica.</title>
        <authorList>
            <person name="Kralova S."/>
            <person name="Svec P."/>
            <person name="Busse H.J."/>
            <person name="Stankova E."/>
            <person name="Vaczi P."/>
            <person name="Sedlacek I."/>
        </authorList>
    </citation>
    <scope>NUCLEOTIDE SEQUENCE [LARGE SCALE GENOMIC DNA]</scope>
    <source>
        <strain evidence="3 4">CCM 8827</strain>
    </source>
</reference>
<dbReference type="PANTHER" id="PTHR14776">
    <property type="entry name" value="CADHERIN-LIKE AND PC-ESTERASE DOMAIN-CONTAINING PROTEIN 1"/>
    <property type="match status" value="1"/>
</dbReference>
<dbReference type="Proteomes" id="UP000722625">
    <property type="component" value="Unassembled WGS sequence"/>
</dbReference>
<dbReference type="EMBL" id="JAGYVZ010000021">
    <property type="protein sequence ID" value="MBS7233200.1"/>
    <property type="molecule type" value="Genomic_DNA"/>
</dbReference>
<accession>A0ABS5PH90</accession>
<evidence type="ECO:0000259" key="2">
    <source>
        <dbReference type="Pfam" id="PF18676"/>
    </source>
</evidence>
<dbReference type="Pfam" id="PF13585">
    <property type="entry name" value="CHU_C"/>
    <property type="match status" value="1"/>
</dbReference>
<dbReference type="PANTHER" id="PTHR14776:SF1">
    <property type="entry name" value="CADHERIN-LIKE AND PC-ESTERASE DOMAIN-CONTAINING PROTEIN 1"/>
    <property type="match status" value="1"/>
</dbReference>
<feature type="domain" description="MBG" evidence="2">
    <location>
        <begin position="698"/>
        <end position="774"/>
    </location>
</feature>
<dbReference type="InterPro" id="IPR041286">
    <property type="entry name" value="MBG_2"/>
</dbReference>
<gene>
    <name evidence="3" type="ORF">KHA90_19460</name>
</gene>
<proteinExistence type="predicted"/>
<dbReference type="Pfam" id="PF18676">
    <property type="entry name" value="MBG_2"/>
    <property type="match status" value="5"/>
</dbReference>
<dbReference type="RefSeq" id="WP_213305109.1">
    <property type="nucleotide sequence ID" value="NZ_JAGYVZ010000021.1"/>
</dbReference>
<dbReference type="NCBIfam" id="TIGR04131">
    <property type="entry name" value="Bac_Flav_CTERM"/>
    <property type="match status" value="1"/>
</dbReference>
<feature type="domain" description="MBG" evidence="2">
    <location>
        <begin position="616"/>
        <end position="688"/>
    </location>
</feature>
<dbReference type="InterPro" id="IPR025883">
    <property type="entry name" value="Cadherin-like_domain"/>
</dbReference>
<sequence>MNRNKIKMNKNLLIVLVFLLFNIGYGQKIWTGATSTAWETDSNWSPVGKPTAGENVLIKNAANQPVINVAGAACAILELSNSTPGSMVVLTVKAGSFSPASITMNSTGDTSNCSLKIGAGTVNVTGDITMTGNALQNNVTFYGESILKIGGMMNGGTLNADGIGTVNYSAAGSRTIGTYVYNNLILSGSGVKTVATSGVVVNGTLTMSGTATASSAPTYGANAALKYSSLSPQTVGPEWLSPFVAAGGVEVSTANPAVSVVTINGNGTEKRFNDGVPLIIDEDALLVITNSELYLGGDFINNRGSLNTDKFVYLTGSVNQSIDSFISTQGISMIKNAGIATFTGNINTKKLTLNGLGTLSLGTGLTHIFTSDWTRTQGTLNAGSSILKILGNVVGNAGTFNAGTGTVEFNGGPQNLGSGSITYNNLILSGSAIKTFGAKTTINETFSIVSGVIADLTANLVHKAKTIQLGFSEGAGGSWGSRNSNAVNKNDSYFVLNNGIVNVGPTIVIDTNNLAAFTTIYGTPSISNNFTISGTDMVQEILVTPPAAFEVSTDGTNFTDTVTFGAAGDIAVTKVYVRLKGTIAVGDYSGNLVLSSTGTANVNIPIATSTVNKALLTITANNNSTVYGSDNPVLTASYVGFVNGDTVANLITAATIATTATKASAAGTYPITVSGATSSNYTFTYAANAVLTITPAPLSITANNNSKVYGSDNPVLTASYVGFVNGDNDTNLATAAKIATKATKASAVGTYPITASGAVSSNYTITYGANAVLTITPADLSIVANNNSKVYGTDNPVLTASYVGFVNGDTVANLTTAPTITTTANKASAVGTYPITASGAVLLNYIITYGPNAILTITPADLSVVANNNSKVYGSDNPVLTASYVGFVNGDTVADLTTAATISTTATIASAVGTYPITASGVVSSNYNIIYGTNTALTVTPAELTITADEARKIHGDKNPTLTVKYSGFVNGDNENGLTFTKPVITTTAVTESAIGEYPITVAGASSSNYNIKFVGNVLNVVASNNAGLSDIDVSKGDLDPTFDTDKKGYTVEVPNDIDTYVINPIPSNPNSTVTMTVDGVIIDPTAPLDLKVGDNVITIVVTAEDGITQETYEVIVTREPSSNAGLIDLAISEGTLSPTFAEGILDYTTTVPNDITSIKVTPVSADPTAIITVNGIVVPSGTASPDQQLKVGENEITTIVTAQDGTIQTYTVIVTREEAPLSNNAGLTDLAISEGTLSPIFDEGTKDYTTTVPNDVKTISVTPVSEDATATITVNGIVVPSGTASPEQELKVGKNEIITVVTAQDGTVQTYIVIVTREEAPLSNDAALTDLAISEGTLSPAFAEGTKDYTTIVPNDITSIKVTPVSEDATATITVNGIVVPSGTASADLPLKVGENVIITTVTAQDGTVNTYTIIVTREEATAPDNAGLSDIVISDGALSPAFNTDTNDYRVDVPNETNSYIVNPIAIDPNATIEIKVDGKIIDPKSPIDLNVGDNVITVVVTAPDGTQDTYVVIVNRADAEPQAIIPSNIITPNGDGKNDYWIIDGLDKYPNNSVKVFDRAARLVYSKNNYNNDWDGSYKGSPVNEDTYYYLIDLGNGSPKIKGFISIIRN</sequence>
<comment type="caution">
    <text evidence="3">The sequence shown here is derived from an EMBL/GenBank/DDBJ whole genome shotgun (WGS) entry which is preliminary data.</text>
</comment>
<name>A0ABS5PH90_9FLAO</name>
<dbReference type="Gene3D" id="3.30.160.710">
    <property type="match status" value="5"/>
</dbReference>